<gene>
    <name evidence="2" type="ORF">E0H85_09105</name>
</gene>
<evidence type="ECO:0000313" key="2">
    <source>
        <dbReference type="EMBL" id="TCB59159.1"/>
    </source>
</evidence>
<name>A0A241VD81_9GAMM</name>
<reference evidence="2 3" key="1">
    <citation type="submission" date="2019-02" db="EMBL/GenBank/DDBJ databases">
        <title>High diversity of culturable Acinetobacter species in natural soil and water ecosystems.</title>
        <authorList>
            <person name="Radolfova-Krizova L."/>
            <person name="Nemec A."/>
        </authorList>
    </citation>
    <scope>NUCLEOTIDE SEQUENCE [LARGE SCALE GENOMIC DNA]</scope>
    <source>
        <strain evidence="2 3">ANC 4281</strain>
    </source>
</reference>
<dbReference type="EMBL" id="SJOA01000009">
    <property type="protein sequence ID" value="TCB59159.1"/>
    <property type="molecule type" value="Genomic_DNA"/>
</dbReference>
<dbReference type="OrthoDB" id="6695278at2"/>
<comment type="caution">
    <text evidence="2">The sequence shown here is derived from an EMBL/GenBank/DDBJ whole genome shotgun (WGS) entry which is preliminary data.</text>
</comment>
<proteinExistence type="predicted"/>
<dbReference type="STRING" id="1977878.B9T23_13075"/>
<protein>
    <recommendedName>
        <fullName evidence="4">Lipoprotein</fullName>
    </recommendedName>
</protein>
<accession>A0A4R0EM55</accession>
<organism evidence="2 3">
    <name type="scientific">Acinetobacter terrae</name>
    <dbReference type="NCBI Taxonomy" id="2731247"/>
    <lineage>
        <taxon>Bacteria</taxon>
        <taxon>Pseudomonadati</taxon>
        <taxon>Pseudomonadota</taxon>
        <taxon>Gammaproteobacteria</taxon>
        <taxon>Moraxellales</taxon>
        <taxon>Moraxellaceae</taxon>
        <taxon>Acinetobacter</taxon>
        <taxon>Acinetobacter Taxon 24</taxon>
    </lineage>
</organism>
<dbReference type="RefSeq" id="WP_067724335.1">
    <property type="nucleotide sequence ID" value="NZ_JABERF010000015.1"/>
</dbReference>
<evidence type="ECO:0008006" key="4">
    <source>
        <dbReference type="Google" id="ProtNLM"/>
    </source>
</evidence>
<accession>A0A241VD81</accession>
<feature type="signal peptide" evidence="1">
    <location>
        <begin position="1"/>
        <end position="19"/>
    </location>
</feature>
<accession>A0A7Y2LB25</accession>
<evidence type="ECO:0000256" key="1">
    <source>
        <dbReference type="SAM" id="SignalP"/>
    </source>
</evidence>
<dbReference type="Proteomes" id="UP000291380">
    <property type="component" value="Unassembled WGS sequence"/>
</dbReference>
<evidence type="ECO:0000313" key="3">
    <source>
        <dbReference type="Proteomes" id="UP000291380"/>
    </source>
</evidence>
<dbReference type="PROSITE" id="PS51257">
    <property type="entry name" value="PROKAR_LIPOPROTEIN"/>
    <property type="match status" value="1"/>
</dbReference>
<sequence length="60" mass="5943">MKISSLVALACAVLMTGCASTVTTFDSNGRMIGSCKAERGFVIGGGAGCTGQANQEGKGK</sequence>
<dbReference type="AlphaFoldDB" id="A0A241VD81"/>
<keyword evidence="1" id="KW-0732">Signal</keyword>
<feature type="chain" id="PRO_5043152663" description="Lipoprotein" evidence="1">
    <location>
        <begin position="20"/>
        <end position="60"/>
    </location>
</feature>